<keyword evidence="1" id="KW-0812">Transmembrane</keyword>
<organism evidence="2 3">
    <name type="scientific">Halobium salinum</name>
    <dbReference type="NCBI Taxonomy" id="1364940"/>
    <lineage>
        <taxon>Archaea</taxon>
        <taxon>Methanobacteriati</taxon>
        <taxon>Methanobacteriota</taxon>
        <taxon>Stenosarchaea group</taxon>
        <taxon>Halobacteria</taxon>
        <taxon>Halobacteriales</taxon>
        <taxon>Haloferacaceae</taxon>
        <taxon>Halobium</taxon>
    </lineage>
</organism>
<comment type="caution">
    <text evidence="2">The sequence shown here is derived from an EMBL/GenBank/DDBJ whole genome shotgun (WGS) entry which is preliminary data.</text>
</comment>
<dbReference type="Pfam" id="PF01889">
    <property type="entry name" value="DUF63"/>
    <property type="match status" value="1"/>
</dbReference>
<dbReference type="PANTHER" id="PTHR40700:SF1">
    <property type="entry name" value="DUF63 DOMAIN-CONTAINING PROTEIN"/>
    <property type="match status" value="1"/>
</dbReference>
<name>A0ABD5P888_9EURY</name>
<evidence type="ECO:0000256" key="1">
    <source>
        <dbReference type="SAM" id="Phobius"/>
    </source>
</evidence>
<dbReference type="RefSeq" id="WP_267622588.1">
    <property type="nucleotide sequence ID" value="NZ_JAODIW010000006.1"/>
</dbReference>
<dbReference type="EMBL" id="JBHSDS010000003">
    <property type="protein sequence ID" value="MFC4357114.1"/>
    <property type="molecule type" value="Genomic_DNA"/>
</dbReference>
<dbReference type="InterPro" id="IPR002749">
    <property type="entry name" value="DUF63"/>
</dbReference>
<keyword evidence="1" id="KW-1133">Transmembrane helix</keyword>
<feature type="transmembrane region" description="Helical" evidence="1">
    <location>
        <begin position="261"/>
        <end position="282"/>
    </location>
</feature>
<feature type="transmembrane region" description="Helical" evidence="1">
    <location>
        <begin position="323"/>
        <end position="341"/>
    </location>
</feature>
<dbReference type="Proteomes" id="UP001595921">
    <property type="component" value="Unassembled WGS sequence"/>
</dbReference>
<keyword evidence="3" id="KW-1185">Reference proteome</keyword>
<feature type="transmembrane region" description="Helical" evidence="1">
    <location>
        <begin position="160"/>
        <end position="185"/>
    </location>
</feature>
<feature type="transmembrane region" description="Helical" evidence="1">
    <location>
        <begin position="124"/>
        <end position="140"/>
    </location>
</feature>
<feature type="transmembrane region" description="Helical" evidence="1">
    <location>
        <begin position="95"/>
        <end position="112"/>
    </location>
</feature>
<feature type="transmembrane region" description="Helical" evidence="1">
    <location>
        <begin position="353"/>
        <end position="369"/>
    </location>
</feature>
<reference evidence="2 3" key="1">
    <citation type="journal article" date="2019" name="Int. J. Syst. Evol. Microbiol.">
        <title>The Global Catalogue of Microorganisms (GCM) 10K type strain sequencing project: providing services to taxonomists for standard genome sequencing and annotation.</title>
        <authorList>
            <consortium name="The Broad Institute Genomics Platform"/>
            <consortium name="The Broad Institute Genome Sequencing Center for Infectious Disease"/>
            <person name="Wu L."/>
            <person name="Ma J."/>
        </authorList>
    </citation>
    <scope>NUCLEOTIDE SEQUENCE [LARGE SCALE GENOMIC DNA]</scope>
    <source>
        <strain evidence="2 3">CGMCC 1.12553</strain>
    </source>
</reference>
<proteinExistence type="predicted"/>
<feature type="transmembrane region" description="Helical" evidence="1">
    <location>
        <begin position="15"/>
        <end position="38"/>
    </location>
</feature>
<dbReference type="AlphaFoldDB" id="A0ABD5P888"/>
<evidence type="ECO:0000313" key="3">
    <source>
        <dbReference type="Proteomes" id="UP001595921"/>
    </source>
</evidence>
<feature type="transmembrane region" description="Helical" evidence="1">
    <location>
        <begin position="197"/>
        <end position="218"/>
    </location>
</feature>
<evidence type="ECO:0000313" key="2">
    <source>
        <dbReference type="EMBL" id="MFC4357114.1"/>
    </source>
</evidence>
<protein>
    <submittedName>
        <fullName evidence="2">DUF63 family protein</fullName>
    </submittedName>
</protein>
<sequence length="379" mass="40386">MATVAERVGMEPERLWGVTVLALLAALVGGSVLFPRIVWDGFLWHYFWGPVQADANSATCAVIDAGQVSYLRSADACAAAAEPVAYPGYTLVSEAGYVVTLLIALMGVVLLLRKLEIGEDRPFFFALVPFMFFGGALRVVEDANDAIPAGEALISYPLNTFVISPVIYFTVFFITLAAVVATVWADRNGAIDDYVRPLAGVGTALVGLCVGYLLVLAVTDAQGVEFYPQVLVVVLLGATASAAATWWLIEEFKPEINAGTGLIGFVVLWGHAVDGVANVVGLDFMPALNAGRNLVPKHPVNQFVVDFTGSVLPQSILAVTGDAWPFLLIKLVAATAVVWLFDDTVFEESPRYTILMLVAIVAVGLGPGTRDMLRATFGV</sequence>
<keyword evidence="1" id="KW-0472">Membrane</keyword>
<feature type="transmembrane region" description="Helical" evidence="1">
    <location>
        <begin position="230"/>
        <end position="249"/>
    </location>
</feature>
<accession>A0ABD5P888</accession>
<dbReference type="PANTHER" id="PTHR40700">
    <property type="entry name" value="HYPOTHETICAL MEMBRANE PROTEIN, CONSERVED, DUF63 FAMILY"/>
    <property type="match status" value="1"/>
</dbReference>
<gene>
    <name evidence="2" type="ORF">ACFO0N_04015</name>
</gene>